<keyword evidence="2" id="KW-0732">Signal</keyword>
<keyword evidence="6" id="KW-1185">Reference proteome</keyword>
<keyword evidence="1" id="KW-0472">Membrane</keyword>
<evidence type="ECO:0008006" key="7">
    <source>
        <dbReference type="Google" id="ProtNLM"/>
    </source>
</evidence>
<organism evidence="4 6">
    <name type="scientific">Phytophthora citrophthora</name>
    <dbReference type="NCBI Taxonomy" id="4793"/>
    <lineage>
        <taxon>Eukaryota</taxon>
        <taxon>Sar</taxon>
        <taxon>Stramenopiles</taxon>
        <taxon>Oomycota</taxon>
        <taxon>Peronosporomycetes</taxon>
        <taxon>Peronosporales</taxon>
        <taxon>Peronosporaceae</taxon>
        <taxon>Phytophthora</taxon>
    </lineage>
</organism>
<evidence type="ECO:0000313" key="4">
    <source>
        <dbReference type="EMBL" id="KAK1944740.1"/>
    </source>
</evidence>
<evidence type="ECO:0000313" key="3">
    <source>
        <dbReference type="EMBL" id="KAK1944739.1"/>
    </source>
</evidence>
<dbReference type="AlphaFoldDB" id="A0AAD9GTS8"/>
<evidence type="ECO:0000256" key="1">
    <source>
        <dbReference type="SAM" id="Phobius"/>
    </source>
</evidence>
<sequence length="298" mass="30830">MRLSFLLTLLVAFVVSCISLSSAANAPAISNGVRRLRLATEVEEERGIADTLAGAIASVKAKFTANSGKLVEGLKTSAQLSDDQAAKMAKILTNPEKARAAFLVSDDEIARVSTIVKKANAEVGVVDDDVATIAKVFAAAQKSAKATDDQVLAIAKIMANAKKAEAAAKAADDEVLKVSEMFKVATGRASGAAKYTDDEVAKLSKALVEAQKGAALTDNQVAKLVKMFTEAKHVSSLNDKKIGKLAQELVPVAAKDKKSWSTLKKVIVASLGITVGGAVIYGVVKLTSSPSTASSAAA</sequence>
<gene>
    <name evidence="3" type="ORF">P3T76_003272</name>
    <name evidence="4" type="ORF">P3T76_003273</name>
    <name evidence="5" type="ORF">P3T76_003278</name>
</gene>
<feature type="signal peptide" evidence="2">
    <location>
        <begin position="1"/>
        <end position="23"/>
    </location>
</feature>
<feature type="transmembrane region" description="Helical" evidence="1">
    <location>
        <begin position="266"/>
        <end position="284"/>
    </location>
</feature>
<dbReference type="EMBL" id="JASMQC010000005">
    <property type="protein sequence ID" value="KAK1944740.1"/>
    <property type="molecule type" value="Genomic_DNA"/>
</dbReference>
<evidence type="ECO:0000313" key="5">
    <source>
        <dbReference type="EMBL" id="KAK1944745.1"/>
    </source>
</evidence>
<accession>A0AAD9GTS8</accession>
<keyword evidence="1" id="KW-0812">Transmembrane</keyword>
<comment type="caution">
    <text evidence="4">The sequence shown here is derived from an EMBL/GenBank/DDBJ whole genome shotgun (WGS) entry which is preliminary data.</text>
</comment>
<keyword evidence="1" id="KW-1133">Transmembrane helix</keyword>
<feature type="chain" id="PRO_5042442526" description="Secreted RxLR effector peptide protein" evidence="2">
    <location>
        <begin position="24"/>
        <end position="298"/>
    </location>
</feature>
<proteinExistence type="predicted"/>
<name>A0AAD9GTS8_9STRA</name>
<evidence type="ECO:0000256" key="2">
    <source>
        <dbReference type="SAM" id="SignalP"/>
    </source>
</evidence>
<dbReference type="EMBL" id="JASMQC010000005">
    <property type="protein sequence ID" value="KAK1944745.1"/>
    <property type="molecule type" value="Genomic_DNA"/>
</dbReference>
<reference evidence="4" key="1">
    <citation type="submission" date="2023-08" db="EMBL/GenBank/DDBJ databases">
        <title>Reference Genome Resource for the Citrus Pathogen Phytophthora citrophthora.</title>
        <authorList>
            <person name="Moller H."/>
            <person name="Coetzee B."/>
            <person name="Rose L.J."/>
            <person name="Van Niekerk J.M."/>
        </authorList>
    </citation>
    <scope>NUCLEOTIDE SEQUENCE</scope>
    <source>
        <strain evidence="4">STE-U-9442</strain>
    </source>
</reference>
<protein>
    <recommendedName>
        <fullName evidence="7">Secreted RxLR effector peptide protein</fullName>
    </recommendedName>
</protein>
<dbReference type="EMBL" id="JASMQC010000005">
    <property type="protein sequence ID" value="KAK1944739.1"/>
    <property type="molecule type" value="Genomic_DNA"/>
</dbReference>
<dbReference type="PROSITE" id="PS51257">
    <property type="entry name" value="PROKAR_LIPOPROTEIN"/>
    <property type="match status" value="1"/>
</dbReference>
<dbReference type="Proteomes" id="UP001259832">
    <property type="component" value="Unassembled WGS sequence"/>
</dbReference>
<evidence type="ECO:0000313" key="6">
    <source>
        <dbReference type="Proteomes" id="UP001259832"/>
    </source>
</evidence>